<feature type="chain" id="PRO_5042182218" evidence="1">
    <location>
        <begin position="27"/>
        <end position="324"/>
    </location>
</feature>
<protein>
    <submittedName>
        <fullName evidence="4">Uncharacterized protein</fullName>
    </submittedName>
</protein>
<gene>
    <name evidence="4" type="ORF">QYE76_068784</name>
</gene>
<evidence type="ECO:0000256" key="1">
    <source>
        <dbReference type="SAM" id="SignalP"/>
    </source>
</evidence>
<evidence type="ECO:0000259" key="3">
    <source>
        <dbReference type="Pfam" id="PF20235"/>
    </source>
</evidence>
<dbReference type="PANTHER" id="PTHR33120:SF65">
    <property type="entry name" value="PIR2-LIKE HELICAL DOMAIN-CONTAINING PROTEIN"/>
    <property type="match status" value="1"/>
</dbReference>
<name>A0AAD8SFY9_LOLMU</name>
<dbReference type="AlphaFoldDB" id="A0AAD8SFY9"/>
<feature type="domain" description="PIR2-like helical" evidence="3">
    <location>
        <begin position="2"/>
        <end position="44"/>
    </location>
</feature>
<dbReference type="Pfam" id="PF20235">
    <property type="entry name" value="PIR2-like_helical"/>
    <property type="match status" value="1"/>
</dbReference>
<dbReference type="PANTHER" id="PTHR33120">
    <property type="entry name" value="EXPRESSED PROTEIN-RELATED"/>
    <property type="match status" value="1"/>
</dbReference>
<evidence type="ECO:0000259" key="2">
    <source>
        <dbReference type="Pfam" id="PF12274"/>
    </source>
</evidence>
<dbReference type="EMBL" id="JAUUTY010000004">
    <property type="protein sequence ID" value="KAK1650979.1"/>
    <property type="molecule type" value="Genomic_DNA"/>
</dbReference>
<dbReference type="Pfam" id="PF12274">
    <property type="entry name" value="DUF3615"/>
    <property type="match status" value="1"/>
</dbReference>
<feature type="signal peptide" evidence="1">
    <location>
        <begin position="1"/>
        <end position="26"/>
    </location>
</feature>
<dbReference type="InterPro" id="IPR022059">
    <property type="entry name" value="DUF3615"/>
</dbReference>
<accession>A0AAD8SFY9</accession>
<keyword evidence="5" id="KW-1185">Reference proteome</keyword>
<proteinExistence type="predicted"/>
<dbReference type="Proteomes" id="UP001231189">
    <property type="component" value="Unassembled WGS sequence"/>
</dbReference>
<dbReference type="InterPro" id="IPR046527">
    <property type="entry name" value="PIR2-like_helical"/>
</dbReference>
<organism evidence="4 5">
    <name type="scientific">Lolium multiflorum</name>
    <name type="common">Italian ryegrass</name>
    <name type="synonym">Lolium perenne subsp. multiflorum</name>
    <dbReference type="NCBI Taxonomy" id="4521"/>
    <lineage>
        <taxon>Eukaryota</taxon>
        <taxon>Viridiplantae</taxon>
        <taxon>Streptophyta</taxon>
        <taxon>Embryophyta</taxon>
        <taxon>Tracheophyta</taxon>
        <taxon>Spermatophyta</taxon>
        <taxon>Magnoliopsida</taxon>
        <taxon>Liliopsida</taxon>
        <taxon>Poales</taxon>
        <taxon>Poaceae</taxon>
        <taxon>BOP clade</taxon>
        <taxon>Pooideae</taxon>
        <taxon>Poodae</taxon>
        <taxon>Poeae</taxon>
        <taxon>Poeae Chloroplast Group 2 (Poeae type)</taxon>
        <taxon>Loliodinae</taxon>
        <taxon>Loliinae</taxon>
        <taxon>Lolium</taxon>
    </lineage>
</organism>
<reference evidence="4" key="1">
    <citation type="submission" date="2023-07" db="EMBL/GenBank/DDBJ databases">
        <title>A chromosome-level genome assembly of Lolium multiflorum.</title>
        <authorList>
            <person name="Chen Y."/>
            <person name="Copetti D."/>
            <person name="Kolliker R."/>
            <person name="Studer B."/>
        </authorList>
    </citation>
    <scope>NUCLEOTIDE SEQUENCE</scope>
    <source>
        <strain evidence="4">02402/16</strain>
        <tissue evidence="4">Leaf</tissue>
    </source>
</reference>
<comment type="caution">
    <text evidence="4">The sequence shown here is derived from an EMBL/GenBank/DDBJ whole genome shotgun (WGS) entry which is preliminary data.</text>
</comment>
<sequence>MARAAHRSLEGLVAFLLQLCPSLSRADALWHLHLSRADLLQAVASASDSALSPTHASMPPFSPPPRPRTIPCRAPWRTSPPRSFPKLSILPTCFFASTRCSSLLTSIASPPCWFPPRFQEISAPPPPLVTTWVSAIIKSRIDGCRYSQEFSRQLTEAALCKYAQQTDQHYELHFILGSHMFIRGEAFWHINFLARLKDAAGELPVCFFAEATAPMGEDDEFLEEDIVLCCPIKPSTIGGCRSCTCGHKKIYHPIDKEHHGGLENSKNDEIGNGDDHWDYKFPQLVDFITFNAERDCATVWDVEKHFPRRSDGDESVENIWIVEM</sequence>
<keyword evidence="1" id="KW-0732">Signal</keyword>
<feature type="domain" description="DUF3615" evidence="2">
    <location>
        <begin position="156"/>
        <end position="253"/>
    </location>
</feature>
<evidence type="ECO:0000313" key="5">
    <source>
        <dbReference type="Proteomes" id="UP001231189"/>
    </source>
</evidence>
<evidence type="ECO:0000313" key="4">
    <source>
        <dbReference type="EMBL" id="KAK1650979.1"/>
    </source>
</evidence>